<evidence type="ECO:0000313" key="2">
    <source>
        <dbReference type="Proteomes" id="UP000287033"/>
    </source>
</evidence>
<dbReference type="Proteomes" id="UP000287033">
    <property type="component" value="Unassembled WGS sequence"/>
</dbReference>
<feature type="non-terminal residue" evidence="1">
    <location>
        <position position="53"/>
    </location>
</feature>
<accession>A0A401TPR5</accession>
<name>A0A401TPR5_CHIPU</name>
<keyword evidence="2" id="KW-1185">Reference proteome</keyword>
<comment type="caution">
    <text evidence="1">The sequence shown here is derived from an EMBL/GenBank/DDBJ whole genome shotgun (WGS) entry which is preliminary data.</text>
</comment>
<sequence length="53" mass="5824">MVGRRRGRCACTVTEHTPRPPTLPCLPRPVAGSSRNVRTELESQKPVILARAT</sequence>
<proteinExistence type="predicted"/>
<dbReference type="AlphaFoldDB" id="A0A401TPR5"/>
<dbReference type="EMBL" id="BEZZ01136217">
    <property type="protein sequence ID" value="GCC44661.1"/>
    <property type="molecule type" value="Genomic_DNA"/>
</dbReference>
<gene>
    <name evidence="1" type="ORF">chiPu_0028640</name>
</gene>
<protein>
    <submittedName>
        <fullName evidence="1">Uncharacterized protein</fullName>
    </submittedName>
</protein>
<reference evidence="1 2" key="1">
    <citation type="journal article" date="2018" name="Nat. Ecol. Evol.">
        <title>Shark genomes provide insights into elasmobranch evolution and the origin of vertebrates.</title>
        <authorList>
            <person name="Hara Y"/>
            <person name="Yamaguchi K"/>
            <person name="Onimaru K"/>
            <person name="Kadota M"/>
            <person name="Koyanagi M"/>
            <person name="Keeley SD"/>
            <person name="Tatsumi K"/>
            <person name="Tanaka K"/>
            <person name="Motone F"/>
            <person name="Kageyama Y"/>
            <person name="Nozu R"/>
            <person name="Adachi N"/>
            <person name="Nishimura O"/>
            <person name="Nakagawa R"/>
            <person name="Tanegashima C"/>
            <person name="Kiyatake I"/>
            <person name="Matsumoto R"/>
            <person name="Murakumo K"/>
            <person name="Nishida K"/>
            <person name="Terakita A"/>
            <person name="Kuratani S"/>
            <person name="Sato K"/>
            <person name="Hyodo S Kuraku.S."/>
        </authorList>
    </citation>
    <scope>NUCLEOTIDE SEQUENCE [LARGE SCALE GENOMIC DNA]</scope>
</reference>
<organism evidence="1 2">
    <name type="scientific">Chiloscyllium punctatum</name>
    <name type="common">Brownbanded bambooshark</name>
    <name type="synonym">Hemiscyllium punctatum</name>
    <dbReference type="NCBI Taxonomy" id="137246"/>
    <lineage>
        <taxon>Eukaryota</taxon>
        <taxon>Metazoa</taxon>
        <taxon>Chordata</taxon>
        <taxon>Craniata</taxon>
        <taxon>Vertebrata</taxon>
        <taxon>Chondrichthyes</taxon>
        <taxon>Elasmobranchii</taxon>
        <taxon>Galeomorphii</taxon>
        <taxon>Galeoidea</taxon>
        <taxon>Orectolobiformes</taxon>
        <taxon>Hemiscylliidae</taxon>
        <taxon>Chiloscyllium</taxon>
    </lineage>
</organism>
<evidence type="ECO:0000313" key="1">
    <source>
        <dbReference type="EMBL" id="GCC44661.1"/>
    </source>
</evidence>